<dbReference type="Proteomes" id="UP000192906">
    <property type="component" value="Unassembled WGS sequence"/>
</dbReference>
<dbReference type="Gene3D" id="1.10.3130.10">
    <property type="entry name" value="serine acetyltransferase, domain 1"/>
    <property type="match status" value="1"/>
</dbReference>
<dbReference type="InterPro" id="IPR042122">
    <property type="entry name" value="Ser_AcTrfase_N_sf"/>
</dbReference>
<dbReference type="InterPro" id="IPR001451">
    <property type="entry name" value="Hexapep"/>
</dbReference>
<protein>
    <recommendedName>
        <fullName evidence="2">serine O-acetyltransferase</fullName>
        <ecNumber evidence="2">2.3.1.30</ecNumber>
    </recommendedName>
</protein>
<dbReference type="AlphaFoldDB" id="A0A1X7E1N3"/>
<dbReference type="FunFam" id="2.160.10.10:FF:000015">
    <property type="entry name" value="Serine acetyltransferase, plasmid"/>
    <property type="match status" value="1"/>
</dbReference>
<dbReference type="Pfam" id="PF00132">
    <property type="entry name" value="Hexapep"/>
    <property type="match status" value="1"/>
</dbReference>
<evidence type="ECO:0000313" key="7">
    <source>
        <dbReference type="EMBL" id="SMF25672.1"/>
    </source>
</evidence>
<dbReference type="InterPro" id="IPR011004">
    <property type="entry name" value="Trimer_LpxA-like_sf"/>
</dbReference>
<evidence type="ECO:0000256" key="1">
    <source>
        <dbReference type="ARBA" id="ARBA00007274"/>
    </source>
</evidence>
<dbReference type="GO" id="GO:0009001">
    <property type="term" value="F:serine O-acetyltransferase activity"/>
    <property type="evidence" value="ECO:0007669"/>
    <property type="project" value="UniProtKB-EC"/>
</dbReference>
<evidence type="ECO:0000256" key="5">
    <source>
        <dbReference type="ARBA" id="ARBA00023315"/>
    </source>
</evidence>
<comment type="catalytic activity">
    <reaction evidence="6">
        <text>L-serine + acetyl-CoA = O-acetyl-L-serine + CoA</text>
        <dbReference type="Rhea" id="RHEA:24560"/>
        <dbReference type="ChEBI" id="CHEBI:33384"/>
        <dbReference type="ChEBI" id="CHEBI:57287"/>
        <dbReference type="ChEBI" id="CHEBI:57288"/>
        <dbReference type="ChEBI" id="CHEBI:58340"/>
        <dbReference type="EC" id="2.3.1.30"/>
    </reaction>
</comment>
<reference evidence="8" key="1">
    <citation type="submission" date="2017-04" db="EMBL/GenBank/DDBJ databases">
        <authorList>
            <person name="Varghese N."/>
            <person name="Submissions S."/>
        </authorList>
    </citation>
    <scope>NUCLEOTIDE SEQUENCE [LARGE SCALE GENOMIC DNA]</scope>
    <source>
        <strain evidence="8">K3S</strain>
    </source>
</reference>
<keyword evidence="5" id="KW-0012">Acyltransferase</keyword>
<evidence type="ECO:0000256" key="2">
    <source>
        <dbReference type="ARBA" id="ARBA00013266"/>
    </source>
</evidence>
<dbReference type="GO" id="GO:0008652">
    <property type="term" value="P:amino acid biosynthetic process"/>
    <property type="evidence" value="ECO:0007669"/>
    <property type="project" value="UniProtKB-KW"/>
</dbReference>
<dbReference type="STRING" id="1519643.SAMN06295933_2500"/>
<dbReference type="RefSeq" id="WP_085102700.1">
    <property type="nucleotide sequence ID" value="NZ_FWZU01000004.1"/>
</dbReference>
<dbReference type="SUPFAM" id="SSF51161">
    <property type="entry name" value="Trimeric LpxA-like enzymes"/>
    <property type="match status" value="1"/>
</dbReference>
<keyword evidence="3" id="KW-0028">Amino-acid biosynthesis</keyword>
<evidence type="ECO:0000256" key="3">
    <source>
        <dbReference type="ARBA" id="ARBA00022605"/>
    </source>
</evidence>
<dbReference type="EC" id="2.3.1.30" evidence="2"/>
<dbReference type="OrthoDB" id="9801456at2"/>
<evidence type="ECO:0000256" key="4">
    <source>
        <dbReference type="ARBA" id="ARBA00022679"/>
    </source>
</evidence>
<dbReference type="Gene3D" id="2.160.10.10">
    <property type="entry name" value="Hexapeptide repeat proteins"/>
    <property type="match status" value="1"/>
</dbReference>
<proteinExistence type="inferred from homology"/>
<keyword evidence="8" id="KW-1185">Reference proteome</keyword>
<name>A0A1X7E1N3_9BACT</name>
<dbReference type="InterPro" id="IPR045304">
    <property type="entry name" value="LbH_SAT"/>
</dbReference>
<sequence>MVSKLAAPMLSDVVDALCEEESYQAVYHMPEHDRPMPSLDALGELVERLRAVIFPGYFGDSEIRPDTMRYHIGGSLDIAYRILVEQISRGHCFFCNTDERNCNDCDAQARRIAGEFMSKLPQIRKLLATDVQAAYVGDPASKSPGETIFCYPSITALTHHRIAHELYKLNVDLIPRIIGEMAHSKTGIDIHPGAQIGEHFFIDHGTGTVIGETCIIGRNVRLYQGVTLGAKSFPQDDSGNLIKGIARHPIVEDDVIVYSGATILGRITIGKGTVIGGNVWITRSVAAGERLLQDREQDLNM</sequence>
<dbReference type="CDD" id="cd03354">
    <property type="entry name" value="LbH_SAT"/>
    <property type="match status" value="1"/>
</dbReference>
<evidence type="ECO:0000256" key="6">
    <source>
        <dbReference type="ARBA" id="ARBA00049486"/>
    </source>
</evidence>
<dbReference type="EMBL" id="FWZU01000004">
    <property type="protein sequence ID" value="SMF25672.1"/>
    <property type="molecule type" value="Genomic_DNA"/>
</dbReference>
<keyword evidence="4 7" id="KW-0808">Transferase</keyword>
<organism evidence="7 8">
    <name type="scientific">Desulfovibrio gilichinskyi</name>
    <dbReference type="NCBI Taxonomy" id="1519643"/>
    <lineage>
        <taxon>Bacteria</taxon>
        <taxon>Pseudomonadati</taxon>
        <taxon>Thermodesulfobacteriota</taxon>
        <taxon>Desulfovibrionia</taxon>
        <taxon>Desulfovibrionales</taxon>
        <taxon>Desulfovibrionaceae</taxon>
        <taxon>Desulfovibrio</taxon>
    </lineage>
</organism>
<comment type="similarity">
    <text evidence="1">Belongs to the transferase hexapeptide repeat family.</text>
</comment>
<evidence type="ECO:0000313" key="8">
    <source>
        <dbReference type="Proteomes" id="UP000192906"/>
    </source>
</evidence>
<accession>A0A1X7E1N3</accession>
<gene>
    <name evidence="7" type="ORF">SAMN06295933_2500</name>
</gene>
<dbReference type="PANTHER" id="PTHR42811">
    <property type="entry name" value="SERINE ACETYLTRANSFERASE"/>
    <property type="match status" value="1"/>
</dbReference>